<comment type="caution">
    <text evidence="4">The sequence shown here is derived from an EMBL/GenBank/DDBJ whole genome shotgun (WGS) entry which is preliminary data.</text>
</comment>
<dbReference type="AlphaFoldDB" id="A0A402AR52"/>
<accession>A0A402AR52</accession>
<dbReference type="Pfam" id="PF05163">
    <property type="entry name" value="DinB"/>
    <property type="match status" value="1"/>
</dbReference>
<dbReference type="GO" id="GO:0046872">
    <property type="term" value="F:metal ion binding"/>
    <property type="evidence" value="ECO:0007669"/>
    <property type="project" value="UniProtKB-KW"/>
</dbReference>
<dbReference type="RefSeq" id="WP_126553320.1">
    <property type="nucleotide sequence ID" value="NZ_BIFS01000001.1"/>
</dbReference>
<evidence type="ECO:0000313" key="5">
    <source>
        <dbReference type="Proteomes" id="UP000287188"/>
    </source>
</evidence>
<name>A0A402AR52_9CHLR</name>
<feature type="binding site" evidence="3">
    <location>
        <position position="146"/>
    </location>
    <ligand>
        <name>a divalent metal cation</name>
        <dbReference type="ChEBI" id="CHEBI:60240"/>
    </ligand>
</feature>
<feature type="binding site" evidence="3">
    <location>
        <position position="142"/>
    </location>
    <ligand>
        <name>a divalent metal cation</name>
        <dbReference type="ChEBI" id="CHEBI:60240"/>
    </ligand>
</feature>
<dbReference type="EMBL" id="BIFS01000001">
    <property type="protein sequence ID" value="GCE21575.1"/>
    <property type="molecule type" value="Genomic_DNA"/>
</dbReference>
<evidence type="ECO:0000256" key="3">
    <source>
        <dbReference type="PIRSR" id="PIRSR607837-1"/>
    </source>
</evidence>
<dbReference type="Proteomes" id="UP000287188">
    <property type="component" value="Unassembled WGS sequence"/>
</dbReference>
<evidence type="ECO:0000256" key="1">
    <source>
        <dbReference type="ARBA" id="ARBA00008635"/>
    </source>
</evidence>
<protein>
    <recommendedName>
        <fullName evidence="6">DinB-like domain-containing protein</fullName>
    </recommendedName>
</protein>
<sequence>MKEQTTRSLAAFYQGWDAYQKHLMNALAPLTLEQLNIQASQNLRSVGTIARHIIGARARWLYYVLKEEHAELLALGIWDDADQPARSGQELVQGLETTWRILQDCLQRWTIADMEDLLHDVDDDGQEETFTRQWVIWHLIEHDLHHGGEISFVLGMHGLTAIDL</sequence>
<gene>
    <name evidence="4" type="ORF">KDK_53750</name>
</gene>
<evidence type="ECO:0008006" key="6">
    <source>
        <dbReference type="Google" id="ProtNLM"/>
    </source>
</evidence>
<evidence type="ECO:0000313" key="4">
    <source>
        <dbReference type="EMBL" id="GCE21575.1"/>
    </source>
</evidence>
<feature type="binding site" evidence="3">
    <location>
        <position position="52"/>
    </location>
    <ligand>
        <name>a divalent metal cation</name>
        <dbReference type="ChEBI" id="CHEBI:60240"/>
    </ligand>
</feature>
<evidence type="ECO:0000256" key="2">
    <source>
        <dbReference type="ARBA" id="ARBA00022723"/>
    </source>
</evidence>
<keyword evidence="5" id="KW-1185">Reference proteome</keyword>
<reference evidence="5" key="1">
    <citation type="submission" date="2018-12" db="EMBL/GenBank/DDBJ databases">
        <title>Tengunoibacter tsumagoiensis gen. nov., sp. nov., Dictyobacter kobayashii sp. nov., D. alpinus sp. nov., and D. joshuensis sp. nov. and description of Dictyobacteraceae fam. nov. within the order Ktedonobacterales isolated from Tengu-no-mugimeshi.</title>
        <authorList>
            <person name="Wang C.M."/>
            <person name="Zheng Y."/>
            <person name="Sakai Y."/>
            <person name="Toyoda A."/>
            <person name="Minakuchi Y."/>
            <person name="Abe K."/>
            <person name="Yokota A."/>
            <person name="Yabe S."/>
        </authorList>
    </citation>
    <scope>NUCLEOTIDE SEQUENCE [LARGE SCALE GENOMIC DNA]</scope>
    <source>
        <strain evidence="5">Uno11</strain>
    </source>
</reference>
<dbReference type="Gene3D" id="1.20.120.450">
    <property type="entry name" value="dinb family like domain"/>
    <property type="match status" value="1"/>
</dbReference>
<comment type="similarity">
    <text evidence="1">Belongs to the DinB family.</text>
</comment>
<organism evidence="4 5">
    <name type="scientific">Dictyobacter kobayashii</name>
    <dbReference type="NCBI Taxonomy" id="2014872"/>
    <lineage>
        <taxon>Bacteria</taxon>
        <taxon>Bacillati</taxon>
        <taxon>Chloroflexota</taxon>
        <taxon>Ktedonobacteria</taxon>
        <taxon>Ktedonobacterales</taxon>
        <taxon>Dictyobacteraceae</taxon>
        <taxon>Dictyobacter</taxon>
    </lineage>
</organism>
<dbReference type="SUPFAM" id="SSF109854">
    <property type="entry name" value="DinB/YfiT-like putative metalloenzymes"/>
    <property type="match status" value="1"/>
</dbReference>
<proteinExistence type="inferred from homology"/>
<dbReference type="OrthoDB" id="157719at2"/>
<dbReference type="InterPro" id="IPR007837">
    <property type="entry name" value="DinB"/>
</dbReference>
<keyword evidence="2 3" id="KW-0479">Metal-binding</keyword>
<dbReference type="InterPro" id="IPR034660">
    <property type="entry name" value="DinB/YfiT-like"/>
</dbReference>